<gene>
    <name evidence="18" type="ORF">CNBG_2740</name>
</gene>
<dbReference type="InterPro" id="IPR001250">
    <property type="entry name" value="Man6P_Isoase-1"/>
</dbReference>
<evidence type="ECO:0000256" key="1">
    <source>
        <dbReference type="ARBA" id="ARBA00000757"/>
    </source>
</evidence>
<evidence type="ECO:0000256" key="7">
    <source>
        <dbReference type="ARBA" id="ARBA00022723"/>
    </source>
</evidence>
<dbReference type="HOGENOM" id="CLU_026967_0_0_1"/>
<dbReference type="InterPro" id="IPR018050">
    <property type="entry name" value="Pmannose_isomerase-type1_CS"/>
</dbReference>
<evidence type="ECO:0000256" key="8">
    <source>
        <dbReference type="ARBA" id="ARBA00022833"/>
    </source>
</evidence>
<comment type="similarity">
    <text evidence="4 13">Belongs to the mannose-6-phosphate isomerase type 1 family.</text>
</comment>
<dbReference type="STRING" id="294750.A0A095C8S3"/>
<dbReference type="PIRSF" id="PIRSF001480">
    <property type="entry name" value="Mannose-6-phosphate_isomerase"/>
    <property type="match status" value="1"/>
</dbReference>
<dbReference type="Pfam" id="PF20511">
    <property type="entry name" value="PMI_typeI_cat"/>
    <property type="match status" value="1"/>
</dbReference>
<evidence type="ECO:0000256" key="11">
    <source>
        <dbReference type="PIRSR" id="PIRSR001480-2"/>
    </source>
</evidence>
<dbReference type="EMBL" id="CP025766">
    <property type="protein sequence ID" value="KGB76902.1"/>
    <property type="molecule type" value="Genomic_DNA"/>
</dbReference>
<dbReference type="InterPro" id="IPR014710">
    <property type="entry name" value="RmlC-like_jellyroll"/>
</dbReference>
<evidence type="ECO:0000259" key="15">
    <source>
        <dbReference type="Pfam" id="PF01238"/>
    </source>
</evidence>
<dbReference type="GO" id="GO:0009298">
    <property type="term" value="P:GDP-mannose biosynthetic process"/>
    <property type="evidence" value="ECO:0007669"/>
    <property type="project" value="UniProtKB-UniPathway"/>
</dbReference>
<evidence type="ECO:0000256" key="2">
    <source>
        <dbReference type="ARBA" id="ARBA00002564"/>
    </source>
</evidence>
<dbReference type="AlphaFoldDB" id="A0A095C8S3"/>
<sequence length="434" mass="47642">MSPSVFKIAPGINSYDWGKKGSASLAAQLATISIPDFSIDENKTYAELWMGTHPNNPSRLSDSTLLSEHLKSHPELIGSDVSSKFEDCKNGSLPFLFKVLSIGTALSIQAHPDKPLAKKLFDEKPDVYKDPNHKPEMAIALTPFLAFLNFLPLPVLLLHLLTVSELQEFVDSSLIESLASSLNLPTSQPLDASLFKPTESPATAQQKDILKQIFAALMSADKKLVEEAISKLIKRYKAKQDIRENEKDLVDLALRLNDQYPGDVGVLCVFLLNVVELKRGEAAFLGANEPHAYIEGNIIECMATSDNVVRAGLTPKLRDVDTLVSMLTYEAAPGDKQLLRPTQFQEGDDTTKLYDPPIAEFSVLRTELSEGAKTSHRPVEGPSLCVITEGAGVVRDGNDQTEFVRGDVIFVGAGKGVEWEAKKELEMFRAYVEA</sequence>
<dbReference type="PRINTS" id="PR00714">
    <property type="entry name" value="MAN6PISMRASE"/>
</dbReference>
<dbReference type="PANTHER" id="PTHR10309:SF0">
    <property type="entry name" value="MANNOSE-6-PHOSPHATE ISOMERASE"/>
    <property type="match status" value="1"/>
</dbReference>
<comment type="function">
    <text evidence="2">Involved in the synthesis of the GDP-mannose and dolichol-phosphate-mannose required for a number of critical mannosyl transfer reactions.</text>
</comment>
<dbReference type="CDD" id="cd07011">
    <property type="entry name" value="cupin_PMI_type_I_N"/>
    <property type="match status" value="1"/>
</dbReference>
<dbReference type="GO" id="GO:0005829">
    <property type="term" value="C:cytosol"/>
    <property type="evidence" value="ECO:0007669"/>
    <property type="project" value="TreeGrafter"/>
</dbReference>
<dbReference type="GO" id="GO:0005975">
    <property type="term" value="P:carbohydrate metabolic process"/>
    <property type="evidence" value="ECO:0007669"/>
    <property type="project" value="InterPro"/>
</dbReference>
<evidence type="ECO:0000256" key="9">
    <source>
        <dbReference type="ARBA" id="ARBA00023235"/>
    </source>
</evidence>
<keyword evidence="9 12" id="KW-0413">Isomerase</keyword>
<accession>A0A095C8S3</accession>
<dbReference type="GeneID" id="88179072"/>
<feature type="domain" description="Phosphomannose isomerase type I helical insertion" evidence="17">
    <location>
        <begin position="202"/>
        <end position="272"/>
    </location>
</feature>
<dbReference type="InterPro" id="IPR046457">
    <property type="entry name" value="PMI_typeI_cat"/>
</dbReference>
<evidence type="ECO:0000256" key="14">
    <source>
        <dbReference type="RuleBase" id="RU004248"/>
    </source>
</evidence>
<keyword evidence="7 11" id="KW-0479">Metal-binding</keyword>
<dbReference type="Gene3D" id="2.60.120.10">
    <property type="entry name" value="Jelly Rolls"/>
    <property type="match status" value="2"/>
</dbReference>
<comment type="pathway">
    <text evidence="3 14">Nucleotide-sugar biosynthesis; GDP-alpha-D-mannose biosynthesis; alpha-D-mannose 1-phosphate from D-fructose 6-phosphate: step 1/2.</text>
</comment>
<dbReference type="FunFam" id="1.10.441.10:FF:000001">
    <property type="entry name" value="Mannose-6-phosphate isomerase"/>
    <property type="match status" value="1"/>
</dbReference>
<dbReference type="InterPro" id="IPR011051">
    <property type="entry name" value="RmlC_Cupin_sf"/>
</dbReference>
<dbReference type="InterPro" id="IPR046456">
    <property type="entry name" value="PMI_typeI_C"/>
</dbReference>
<dbReference type="SUPFAM" id="SSF51182">
    <property type="entry name" value="RmlC-like cupins"/>
    <property type="match status" value="1"/>
</dbReference>
<evidence type="ECO:0000256" key="3">
    <source>
        <dbReference type="ARBA" id="ARBA00004666"/>
    </source>
</evidence>
<dbReference type="GO" id="GO:0004476">
    <property type="term" value="F:mannose-6-phosphate isomerase activity"/>
    <property type="evidence" value="ECO:0007669"/>
    <property type="project" value="UniProtKB-EC"/>
</dbReference>
<evidence type="ECO:0000256" key="13">
    <source>
        <dbReference type="RuleBase" id="RU004189"/>
    </source>
</evidence>
<dbReference type="InterPro" id="IPR046458">
    <property type="entry name" value="PMI_typeI_hel"/>
</dbReference>
<dbReference type="PROSITE" id="PS00966">
    <property type="entry name" value="PMI_I_2"/>
    <property type="match status" value="1"/>
</dbReference>
<evidence type="ECO:0000256" key="4">
    <source>
        <dbReference type="ARBA" id="ARBA00010772"/>
    </source>
</evidence>
<dbReference type="Gene3D" id="1.10.441.10">
    <property type="entry name" value="Phosphomannose Isomerase, domain 2"/>
    <property type="match status" value="1"/>
</dbReference>
<dbReference type="UniPathway" id="UPA00126">
    <property type="reaction ID" value="UER00423"/>
</dbReference>
<reference evidence="18 19" key="1">
    <citation type="journal article" date="2011" name="MBio">
        <title>Genome variation in Cryptococcus gattii, an emerging pathogen of immunocompetent hosts.</title>
        <authorList>
            <person name="D'Souza C.A."/>
            <person name="Kronstad J.W."/>
            <person name="Taylor G."/>
            <person name="Warren R."/>
            <person name="Yuen M."/>
            <person name="Hu G."/>
            <person name="Jung W.H."/>
            <person name="Sham A."/>
            <person name="Kidd S.E."/>
            <person name="Tangen K."/>
            <person name="Lee N."/>
            <person name="Zeilmaker T."/>
            <person name="Sawkins J."/>
            <person name="McVicker G."/>
            <person name="Shah S."/>
            <person name="Gnerre S."/>
            <person name="Griggs A."/>
            <person name="Zeng Q."/>
            <person name="Bartlett K."/>
            <person name="Li W."/>
            <person name="Wang X."/>
            <person name="Heitman J."/>
            <person name="Stajich J.E."/>
            <person name="Fraser J.A."/>
            <person name="Meyer W."/>
            <person name="Carter D."/>
            <person name="Schein J."/>
            <person name="Krzywinski M."/>
            <person name="Kwon-Chung K.J."/>
            <person name="Varma A."/>
            <person name="Wang J."/>
            <person name="Brunham R."/>
            <person name="Fyfe M."/>
            <person name="Ouellette B.F."/>
            <person name="Siddiqui A."/>
            <person name="Marra M."/>
            <person name="Jones S."/>
            <person name="Holt R."/>
            <person name="Birren B.W."/>
            <person name="Galagan J.E."/>
            <person name="Cuomo C.A."/>
        </authorList>
    </citation>
    <scope>NUCLEOTIDE SEQUENCE [LARGE SCALE GENOMIC DNA]</scope>
    <source>
        <strain evidence="18 19">R265</strain>
    </source>
</reference>
<keyword evidence="19" id="KW-1185">Reference proteome</keyword>
<dbReference type="Proteomes" id="UP000029445">
    <property type="component" value="Chromosome 8"/>
</dbReference>
<dbReference type="PROSITE" id="PS00965">
    <property type="entry name" value="PMI_I_1"/>
    <property type="match status" value="1"/>
</dbReference>
<feature type="domain" description="Phosphomannose isomerase type I catalytic" evidence="16">
    <location>
        <begin position="5"/>
        <end position="151"/>
    </location>
</feature>
<comment type="cofactor">
    <cofactor evidence="11 12">
        <name>Zn(2+)</name>
        <dbReference type="ChEBI" id="CHEBI:29105"/>
    </cofactor>
    <text evidence="11 12">Binds 1 zinc ion per subunit.</text>
</comment>
<dbReference type="Pfam" id="PF01238">
    <property type="entry name" value="PMI_typeI_C"/>
    <property type="match status" value="1"/>
</dbReference>
<protein>
    <recommendedName>
        <fullName evidence="6 12">Mannose-6-phosphate isomerase</fullName>
        <ecNumber evidence="5 12">5.3.1.8</ecNumber>
    </recommendedName>
</protein>
<dbReference type="InterPro" id="IPR016305">
    <property type="entry name" value="Mannose-6-P_Isomerase"/>
</dbReference>
<feature type="binding site" evidence="11">
    <location>
        <position position="136"/>
    </location>
    <ligand>
        <name>Zn(2+)</name>
        <dbReference type="ChEBI" id="CHEBI:29105"/>
    </ligand>
</feature>
<organism evidence="18 19">
    <name type="scientific">Cryptococcus deuterogattii (strain R265)</name>
    <name type="common">Cryptococcus gattii VGII (strain R265)</name>
    <dbReference type="NCBI Taxonomy" id="294750"/>
    <lineage>
        <taxon>Eukaryota</taxon>
        <taxon>Fungi</taxon>
        <taxon>Dikarya</taxon>
        <taxon>Basidiomycota</taxon>
        <taxon>Agaricomycotina</taxon>
        <taxon>Tremellomycetes</taxon>
        <taxon>Tremellales</taxon>
        <taxon>Cryptococcaceae</taxon>
        <taxon>Cryptococcus</taxon>
        <taxon>Cryptococcus gattii species complex</taxon>
    </lineage>
</organism>
<dbReference type="NCBIfam" id="TIGR00218">
    <property type="entry name" value="manA"/>
    <property type="match status" value="1"/>
</dbReference>
<reference evidence="18 19" key="2">
    <citation type="journal article" date="2018" name="Proc. Natl. Acad. Sci.">
        <title>RNAi is a critical determinant of centromere evolution in closely related fungi.</title>
        <authorList>
            <person name="Yadav V."/>
            <person name="Sun S."/>
            <person name="Billmyre R.B."/>
            <person name="Thimmappa B.C."/>
            <person name="Shea T."/>
            <person name="Lintner R."/>
            <person name="Bakkeren G."/>
            <person name="Cuomo C.A."/>
            <person name="Heitman J."/>
            <person name="Sanyal K."/>
        </authorList>
    </citation>
    <scope>NUCLEOTIDE SEQUENCE [LARGE SCALE GENOMIC DNA]</scope>
    <source>
        <strain evidence="18 19">R265</strain>
    </source>
</reference>
<dbReference type="OrthoDB" id="6605218at2759"/>
<evidence type="ECO:0000256" key="12">
    <source>
        <dbReference type="RuleBase" id="RU000611"/>
    </source>
</evidence>
<dbReference type="GO" id="GO:0008270">
    <property type="term" value="F:zinc ion binding"/>
    <property type="evidence" value="ECO:0007669"/>
    <property type="project" value="InterPro"/>
</dbReference>
<name>A0A095C8S3_CRYD2</name>
<evidence type="ECO:0000259" key="16">
    <source>
        <dbReference type="Pfam" id="PF20511"/>
    </source>
</evidence>
<dbReference type="EC" id="5.3.1.8" evidence="5 12"/>
<keyword evidence="8 11" id="KW-0862">Zinc</keyword>
<dbReference type="VEuPathDB" id="FungiDB:CNBG_2740"/>
<evidence type="ECO:0000256" key="10">
    <source>
        <dbReference type="PIRSR" id="PIRSR001480-1"/>
    </source>
</evidence>
<evidence type="ECO:0000256" key="5">
    <source>
        <dbReference type="ARBA" id="ARBA00011956"/>
    </source>
</evidence>
<evidence type="ECO:0000256" key="6">
    <source>
        <dbReference type="ARBA" id="ARBA00018236"/>
    </source>
</evidence>
<evidence type="ECO:0000313" key="18">
    <source>
        <dbReference type="EMBL" id="KGB76902.1"/>
    </source>
</evidence>
<feature type="binding site" evidence="11">
    <location>
        <position position="111"/>
    </location>
    <ligand>
        <name>Zn(2+)</name>
        <dbReference type="ChEBI" id="CHEBI:29105"/>
    </ligand>
</feature>
<feature type="domain" description="Phosphomannose isomerase type I C-terminal" evidence="15">
    <location>
        <begin position="353"/>
        <end position="392"/>
    </location>
</feature>
<feature type="active site" evidence="10">
    <location>
        <position position="310"/>
    </location>
</feature>
<feature type="binding site" evidence="11">
    <location>
        <position position="291"/>
    </location>
    <ligand>
        <name>Zn(2+)</name>
        <dbReference type="ChEBI" id="CHEBI:29105"/>
    </ligand>
</feature>
<feature type="binding site" evidence="11">
    <location>
        <position position="109"/>
    </location>
    <ligand>
        <name>Zn(2+)</name>
        <dbReference type="ChEBI" id="CHEBI:29105"/>
    </ligand>
</feature>
<dbReference type="PANTHER" id="PTHR10309">
    <property type="entry name" value="MANNOSE-6-PHOSPHATE ISOMERASE"/>
    <property type="match status" value="1"/>
</dbReference>
<evidence type="ECO:0000313" key="19">
    <source>
        <dbReference type="Proteomes" id="UP000029445"/>
    </source>
</evidence>
<dbReference type="OMA" id="DIGLFCG"/>
<dbReference type="Pfam" id="PF20512">
    <property type="entry name" value="PMI_typeI_hel"/>
    <property type="match status" value="1"/>
</dbReference>
<dbReference type="RefSeq" id="XP_062882753.1">
    <property type="nucleotide sequence ID" value="XM_063026798.1"/>
</dbReference>
<evidence type="ECO:0000259" key="17">
    <source>
        <dbReference type="Pfam" id="PF20512"/>
    </source>
</evidence>
<comment type="catalytic activity">
    <reaction evidence="1 12">
        <text>D-mannose 6-phosphate = D-fructose 6-phosphate</text>
        <dbReference type="Rhea" id="RHEA:12356"/>
        <dbReference type="ChEBI" id="CHEBI:58735"/>
        <dbReference type="ChEBI" id="CHEBI:61527"/>
        <dbReference type="EC" id="5.3.1.8"/>
    </reaction>
</comment>
<proteinExistence type="inferred from homology"/>
<dbReference type="KEGG" id="cdeu:CNBG_2740"/>